<sequence length="145" mass="15305">MHRFAQVLVLGCLLAGCVGGGGLERGGAFDSVPTEVRRGAGDKATVARCLRDEIAERDCNSSIQDALILEDRAAGTLMVMCDLTKHYRGTGAQSRGEYPIYTLTVRQVGTGLVEIENWAANQIFLKEGNLATMAAAVGSCLGSAQ</sequence>
<keyword evidence="2" id="KW-1185">Reference proteome</keyword>
<dbReference type="RefSeq" id="WP_119782679.1">
    <property type="nucleotide sequence ID" value="NZ_QYUK01000016.1"/>
</dbReference>
<protein>
    <recommendedName>
        <fullName evidence="3">Lipoprotein</fullName>
    </recommendedName>
</protein>
<evidence type="ECO:0008006" key="3">
    <source>
        <dbReference type="Google" id="ProtNLM"/>
    </source>
</evidence>
<proteinExistence type="predicted"/>
<evidence type="ECO:0000313" key="2">
    <source>
        <dbReference type="Proteomes" id="UP000284605"/>
    </source>
</evidence>
<dbReference type="Proteomes" id="UP000284605">
    <property type="component" value="Unassembled WGS sequence"/>
</dbReference>
<name>A0A418VTZ2_9PROT</name>
<dbReference type="PROSITE" id="PS51257">
    <property type="entry name" value="PROKAR_LIPOPROTEIN"/>
    <property type="match status" value="1"/>
</dbReference>
<organism evidence="1 2">
    <name type="scientific">Oleomonas cavernae</name>
    <dbReference type="NCBI Taxonomy" id="2320859"/>
    <lineage>
        <taxon>Bacteria</taxon>
        <taxon>Pseudomonadati</taxon>
        <taxon>Pseudomonadota</taxon>
        <taxon>Alphaproteobacteria</taxon>
        <taxon>Acetobacterales</taxon>
        <taxon>Acetobacteraceae</taxon>
        <taxon>Oleomonas</taxon>
    </lineage>
</organism>
<reference evidence="1 2" key="1">
    <citation type="submission" date="2018-09" db="EMBL/GenBank/DDBJ databases">
        <authorList>
            <person name="Zhu H."/>
        </authorList>
    </citation>
    <scope>NUCLEOTIDE SEQUENCE [LARGE SCALE GENOMIC DNA]</scope>
    <source>
        <strain evidence="1 2">K1W22B-8</strain>
    </source>
</reference>
<gene>
    <name evidence="1" type="ORF">D3874_26330</name>
</gene>
<evidence type="ECO:0000313" key="1">
    <source>
        <dbReference type="EMBL" id="RJF80628.1"/>
    </source>
</evidence>
<comment type="caution">
    <text evidence="1">The sequence shown here is derived from an EMBL/GenBank/DDBJ whole genome shotgun (WGS) entry which is preliminary data.</text>
</comment>
<accession>A0A418VTZ2</accession>
<dbReference type="AlphaFoldDB" id="A0A418VTZ2"/>
<dbReference type="EMBL" id="QYUK01000016">
    <property type="protein sequence ID" value="RJF80628.1"/>
    <property type="molecule type" value="Genomic_DNA"/>
</dbReference>